<comment type="caution">
    <text evidence="1">The sequence shown here is derived from an EMBL/GenBank/DDBJ whole genome shotgun (WGS) entry which is preliminary data.</text>
</comment>
<dbReference type="AlphaFoldDB" id="X0V951"/>
<gene>
    <name evidence="1" type="ORF">S01H1_33167</name>
</gene>
<proteinExistence type="predicted"/>
<protein>
    <submittedName>
        <fullName evidence="1">Uncharacterized protein</fullName>
    </submittedName>
</protein>
<feature type="non-terminal residue" evidence="1">
    <location>
        <position position="247"/>
    </location>
</feature>
<organism evidence="1">
    <name type="scientific">marine sediment metagenome</name>
    <dbReference type="NCBI Taxonomy" id="412755"/>
    <lineage>
        <taxon>unclassified sequences</taxon>
        <taxon>metagenomes</taxon>
        <taxon>ecological metagenomes</taxon>
    </lineage>
</organism>
<evidence type="ECO:0000313" key="1">
    <source>
        <dbReference type="EMBL" id="GAG08968.1"/>
    </source>
</evidence>
<dbReference type="PROSITE" id="PS51257">
    <property type="entry name" value="PROKAR_LIPOPROTEIN"/>
    <property type="match status" value="1"/>
</dbReference>
<reference evidence="1" key="1">
    <citation type="journal article" date="2014" name="Front. Microbiol.">
        <title>High frequency of phylogenetically diverse reductive dehalogenase-homologous genes in deep subseafloor sedimentary metagenomes.</title>
        <authorList>
            <person name="Kawai M."/>
            <person name="Futagami T."/>
            <person name="Toyoda A."/>
            <person name="Takaki Y."/>
            <person name="Nishi S."/>
            <person name="Hori S."/>
            <person name="Arai W."/>
            <person name="Tsubouchi T."/>
            <person name="Morono Y."/>
            <person name="Uchiyama I."/>
            <person name="Ito T."/>
            <person name="Fujiyama A."/>
            <person name="Inagaki F."/>
            <person name="Takami H."/>
        </authorList>
    </citation>
    <scope>NUCLEOTIDE SEQUENCE</scope>
    <source>
        <strain evidence="1">Expedition CK06-06</strain>
    </source>
</reference>
<dbReference type="InterPro" id="IPR021598">
    <property type="entry name" value="DUF3221"/>
</dbReference>
<dbReference type="EMBL" id="BARS01020581">
    <property type="protein sequence ID" value="GAG08968.1"/>
    <property type="molecule type" value="Genomic_DNA"/>
</dbReference>
<sequence>MRQWKLLIVGVLLALLVAIVVGCPAPPKALETEPDFTGWVTEIHLIGNKGTLGQILIESHADKIVDKYMVTIKDETLIFKQNGQERRRVAFEALETKHQVQVWFSGPIMESFPMQGTAQQVVIIESAEPTHRQLAEYWAPVWWQDTDDHNFRADYITNIDFDGDWNPLNNWNNLSQFELKAYIYYWVVETTTHWFIGYADFHPRDWSDDITAPWDQHENDMEGCLLVIQKGGGSYGQFVLLITRAHE</sequence>
<dbReference type="Pfam" id="PF11518">
    <property type="entry name" value="DUF3221"/>
    <property type="match status" value="1"/>
</dbReference>
<name>X0V951_9ZZZZ</name>
<accession>X0V951</accession>